<accession>A0A127Z9E7</accession>
<sequence length="114" mass="13499">MYRAAWDSPKRPADAKAVICFSGKYKLDKDDAEHFISEDKHDCVVKRGPLGIFKQRNRYQCFYLKQGNSITFKEDWSKPNLSWWYDEKSCILYTRLWIMGCYGRGENTLQDPET</sequence>
<proteinExistence type="predicted"/>
<dbReference type="Pfam" id="PF25411">
    <property type="entry name" value="DUF7888"/>
    <property type="match status" value="1"/>
</dbReference>
<dbReference type="GO" id="GO:0003743">
    <property type="term" value="F:translation initiation factor activity"/>
    <property type="evidence" value="ECO:0007669"/>
    <property type="project" value="UniProtKB-KW"/>
</dbReference>
<reference evidence="2" key="1">
    <citation type="submission" date="2014-06" db="EMBL/GenBank/DDBJ databases">
        <authorList>
            <person name="Ju J."/>
            <person name="Zhang J."/>
        </authorList>
    </citation>
    <scope>NUCLEOTIDE SEQUENCE</scope>
    <source>
        <strain evidence="2">SscI8</strain>
    </source>
</reference>
<protein>
    <submittedName>
        <fullName evidence="2">Related to translation initiation factor eIF-4E</fullName>
    </submittedName>
</protein>
<feature type="domain" description="DUF7888" evidence="1">
    <location>
        <begin position="5"/>
        <end position="91"/>
    </location>
</feature>
<evidence type="ECO:0000313" key="2">
    <source>
        <dbReference type="EMBL" id="CDU22605.1"/>
    </source>
</evidence>
<gene>
    <name evidence="2" type="ORF">SPSC_01235</name>
</gene>
<keyword evidence="2" id="KW-0396">Initiation factor</keyword>
<organism evidence="2">
    <name type="scientific">Sporisorium scitamineum</name>
    <dbReference type="NCBI Taxonomy" id="49012"/>
    <lineage>
        <taxon>Eukaryota</taxon>
        <taxon>Fungi</taxon>
        <taxon>Dikarya</taxon>
        <taxon>Basidiomycota</taxon>
        <taxon>Ustilaginomycotina</taxon>
        <taxon>Ustilaginomycetes</taxon>
        <taxon>Ustilaginales</taxon>
        <taxon>Ustilaginaceae</taxon>
        <taxon>Sporisorium</taxon>
    </lineage>
</organism>
<name>A0A127Z9E7_9BASI</name>
<dbReference type="InterPro" id="IPR057210">
    <property type="entry name" value="DUF7888"/>
</dbReference>
<dbReference type="EMBL" id="LK056657">
    <property type="protein sequence ID" value="CDU22605.1"/>
    <property type="molecule type" value="Genomic_DNA"/>
</dbReference>
<dbReference type="AlphaFoldDB" id="A0A127Z9E7"/>
<evidence type="ECO:0000259" key="1">
    <source>
        <dbReference type="Pfam" id="PF25411"/>
    </source>
</evidence>
<dbReference type="OrthoDB" id="10513039at2759"/>
<keyword evidence="2" id="KW-0648">Protein biosynthesis</keyword>